<dbReference type="InterPro" id="IPR013087">
    <property type="entry name" value="Znf_C2H2_type"/>
</dbReference>
<reference evidence="5" key="1">
    <citation type="submission" date="2025-08" db="UniProtKB">
        <authorList>
            <consortium name="RefSeq"/>
        </authorList>
    </citation>
    <scope>IDENTIFICATION</scope>
</reference>
<dbReference type="PROSITE" id="PS50157">
    <property type="entry name" value="ZINC_FINGER_C2H2_2"/>
    <property type="match status" value="1"/>
</dbReference>
<accession>A0A8B7YN88</accession>
<feature type="compositionally biased region" description="Basic and acidic residues" evidence="2">
    <location>
        <begin position="347"/>
        <end position="362"/>
    </location>
</feature>
<evidence type="ECO:0000259" key="3">
    <source>
        <dbReference type="PROSITE" id="PS50157"/>
    </source>
</evidence>
<dbReference type="SMART" id="SM00355">
    <property type="entry name" value="ZnF_C2H2"/>
    <property type="match status" value="2"/>
</dbReference>
<dbReference type="OMA" id="HEYRQAP"/>
<keyword evidence="4" id="KW-1185">Reference proteome</keyword>
<dbReference type="KEGG" id="aplc:110981051"/>
<sequence>MERLSCQNFEVVNIPEGLTSNSSSRHDNPIWTAVKQRAALCPHEVYNEKCWFEQQEAFPENVVQPQLDQSLLLQYQEMIWHNHPHETVPQFGMTVAEMSHLCNSAELLSPHMIWMMEQLNRSQRDAVCLYLQGSPAASLIPHLQRRGLPLQSIKRLVVIASVVKDSNNAVCLSDESGSHWVLVVVDLTAKEIFYCDSLAWDIPPNLLQRLQEYCNYFNCELTAASVVLCHEVALLGNNQHVCSDDCISYCLQPQNSNASGIITLINAAVSACNWEMFFLLISGAQTACYLNQPIDYEVYLRKVLICWFMSGTVDMQNIQLKTKTGSGYQSPSDRISQQPSTDSGISRGKDEAGGHADEESPHHSTNGIDVEKCMASSKTPAKAKTQKVKLECNICNKMLGSRAALFKHKRCKHPGHEYRQAPEKSHLHCIDCGLRCFYATKLIEHYQSQHGRQFSIEKKKFATEAEFQSWKKWVEKKSMALFVQQSGKRFTPTTLVRNFRCNRSGFYISKGRGVRSLKSQGSARINATCPAFIKSTMDRTLQSVEAEFCLDHTHECEVKHLHLSSDTRKMIAEKLVRGVSIDAIIEEIRLSCTSTDREHHITRRDVMNVKLTLNVEVDSKLESAYFTKINLARKEALKSVEEVTSLIKTSSSMDILRNILRHLHYAAGASRGVEAMNNDHDYQGCSWNQSC</sequence>
<keyword evidence="1" id="KW-0479">Metal-binding</keyword>
<name>A0A8B7YN88_ACAPL</name>
<protein>
    <submittedName>
        <fullName evidence="5">Uncharacterized protein LOC110981051</fullName>
    </submittedName>
</protein>
<feature type="region of interest" description="Disordered" evidence="2">
    <location>
        <begin position="323"/>
        <end position="369"/>
    </location>
</feature>
<dbReference type="PROSITE" id="PS00028">
    <property type="entry name" value="ZINC_FINGER_C2H2_1"/>
    <property type="match status" value="1"/>
</dbReference>
<evidence type="ECO:0000256" key="1">
    <source>
        <dbReference type="PROSITE-ProRule" id="PRU00042"/>
    </source>
</evidence>
<dbReference type="GO" id="GO:0008270">
    <property type="term" value="F:zinc ion binding"/>
    <property type="evidence" value="ECO:0007669"/>
    <property type="project" value="UniProtKB-KW"/>
</dbReference>
<dbReference type="Gene3D" id="3.40.395.10">
    <property type="entry name" value="Adenoviral Proteinase, Chain A"/>
    <property type="match status" value="1"/>
</dbReference>
<gene>
    <name evidence="5" type="primary">LOC110981051</name>
</gene>
<evidence type="ECO:0000256" key="2">
    <source>
        <dbReference type="SAM" id="MobiDB-lite"/>
    </source>
</evidence>
<dbReference type="InterPro" id="IPR038765">
    <property type="entry name" value="Papain-like_cys_pep_sf"/>
</dbReference>
<dbReference type="Proteomes" id="UP000694845">
    <property type="component" value="Unplaced"/>
</dbReference>
<feature type="compositionally biased region" description="Polar residues" evidence="2">
    <location>
        <begin position="323"/>
        <end position="344"/>
    </location>
</feature>
<organism evidence="4 5">
    <name type="scientific">Acanthaster planci</name>
    <name type="common">Crown-of-thorns starfish</name>
    <dbReference type="NCBI Taxonomy" id="133434"/>
    <lineage>
        <taxon>Eukaryota</taxon>
        <taxon>Metazoa</taxon>
        <taxon>Echinodermata</taxon>
        <taxon>Eleutherozoa</taxon>
        <taxon>Asterozoa</taxon>
        <taxon>Asteroidea</taxon>
        <taxon>Valvatacea</taxon>
        <taxon>Valvatida</taxon>
        <taxon>Acanthasteridae</taxon>
        <taxon>Acanthaster</taxon>
    </lineage>
</organism>
<dbReference type="GeneID" id="110981051"/>
<keyword evidence="1" id="KW-0862">Zinc</keyword>
<dbReference type="SUPFAM" id="SSF54001">
    <property type="entry name" value="Cysteine proteinases"/>
    <property type="match status" value="1"/>
</dbReference>
<keyword evidence="1" id="KW-0863">Zinc-finger</keyword>
<dbReference type="AlphaFoldDB" id="A0A8B7YN88"/>
<feature type="domain" description="C2H2-type" evidence="3">
    <location>
        <begin position="390"/>
        <end position="418"/>
    </location>
</feature>
<dbReference type="InterPro" id="IPR052797">
    <property type="entry name" value="RegFact_GeneExpr_CellDeath"/>
</dbReference>
<dbReference type="OrthoDB" id="6341434at2759"/>
<dbReference type="PANTHER" id="PTHR33936">
    <property type="entry name" value="PROTEIN CBG17840"/>
    <property type="match status" value="1"/>
</dbReference>
<dbReference type="RefSeq" id="XP_022093915.1">
    <property type="nucleotide sequence ID" value="XM_022238223.1"/>
</dbReference>
<evidence type="ECO:0000313" key="4">
    <source>
        <dbReference type="Proteomes" id="UP000694845"/>
    </source>
</evidence>
<evidence type="ECO:0000313" key="5">
    <source>
        <dbReference type="RefSeq" id="XP_022093915.1"/>
    </source>
</evidence>
<dbReference type="PANTHER" id="PTHR33936:SF24">
    <property type="entry name" value="C2H2-TYPE DOMAIN-CONTAINING PROTEIN"/>
    <property type="match status" value="1"/>
</dbReference>
<proteinExistence type="predicted"/>